<evidence type="ECO:0000256" key="1">
    <source>
        <dbReference type="SAM" id="MobiDB-lite"/>
    </source>
</evidence>
<reference evidence="2 3" key="1">
    <citation type="submission" date="2019-03" db="EMBL/GenBank/DDBJ databases">
        <title>First draft genome of Liparis tanakae, snailfish: a comprehensive survey of snailfish specific genes.</title>
        <authorList>
            <person name="Kim W."/>
            <person name="Song I."/>
            <person name="Jeong J.-H."/>
            <person name="Kim D."/>
            <person name="Kim S."/>
            <person name="Ryu S."/>
            <person name="Song J.Y."/>
            <person name="Lee S.K."/>
        </authorList>
    </citation>
    <scope>NUCLEOTIDE SEQUENCE [LARGE SCALE GENOMIC DNA]</scope>
    <source>
        <tissue evidence="2">Muscle</tissue>
    </source>
</reference>
<dbReference type="Proteomes" id="UP000314294">
    <property type="component" value="Unassembled WGS sequence"/>
</dbReference>
<feature type="region of interest" description="Disordered" evidence="1">
    <location>
        <begin position="32"/>
        <end position="98"/>
    </location>
</feature>
<comment type="caution">
    <text evidence="2">The sequence shown here is derived from an EMBL/GenBank/DDBJ whole genome shotgun (WGS) entry which is preliminary data.</text>
</comment>
<organism evidence="2 3">
    <name type="scientific">Liparis tanakae</name>
    <name type="common">Tanaka's snailfish</name>
    <dbReference type="NCBI Taxonomy" id="230148"/>
    <lineage>
        <taxon>Eukaryota</taxon>
        <taxon>Metazoa</taxon>
        <taxon>Chordata</taxon>
        <taxon>Craniata</taxon>
        <taxon>Vertebrata</taxon>
        <taxon>Euteleostomi</taxon>
        <taxon>Actinopterygii</taxon>
        <taxon>Neopterygii</taxon>
        <taxon>Teleostei</taxon>
        <taxon>Neoteleostei</taxon>
        <taxon>Acanthomorphata</taxon>
        <taxon>Eupercaria</taxon>
        <taxon>Perciformes</taxon>
        <taxon>Cottioidei</taxon>
        <taxon>Cottales</taxon>
        <taxon>Liparidae</taxon>
        <taxon>Liparis</taxon>
    </lineage>
</organism>
<dbReference type="AlphaFoldDB" id="A0A4Z2HCJ3"/>
<keyword evidence="3" id="KW-1185">Reference proteome</keyword>
<name>A0A4Z2HCJ3_9TELE</name>
<evidence type="ECO:0000313" key="3">
    <source>
        <dbReference type="Proteomes" id="UP000314294"/>
    </source>
</evidence>
<protein>
    <submittedName>
        <fullName evidence="2">Uncharacterized protein</fullName>
    </submittedName>
</protein>
<feature type="compositionally biased region" description="Basic and acidic residues" evidence="1">
    <location>
        <begin position="88"/>
        <end position="98"/>
    </location>
</feature>
<dbReference type="EMBL" id="SRLO01000287">
    <property type="protein sequence ID" value="TNN62733.1"/>
    <property type="molecule type" value="Genomic_DNA"/>
</dbReference>
<accession>A0A4Z2HCJ3</accession>
<sequence length="98" mass="10312">MSGECSGPSSRTSVSSADAAAAASRLAVRSTKFCKSPAPKASPSTFSTVHDDGQGQHAASRDTCSADTRRRSRHTNARGGESMSFRVPTEHFHTDNVT</sequence>
<gene>
    <name evidence="2" type="ORF">EYF80_027075</name>
</gene>
<evidence type="ECO:0000313" key="2">
    <source>
        <dbReference type="EMBL" id="TNN62733.1"/>
    </source>
</evidence>
<proteinExistence type="predicted"/>